<dbReference type="GO" id="GO:0008033">
    <property type="term" value="P:tRNA processing"/>
    <property type="evidence" value="ECO:0007669"/>
    <property type="project" value="UniProtKB-KW"/>
</dbReference>
<dbReference type="SUPFAM" id="SSF53335">
    <property type="entry name" value="S-adenosyl-L-methionine-dependent methyltransferases"/>
    <property type="match status" value="1"/>
</dbReference>
<evidence type="ECO:0000256" key="2">
    <source>
        <dbReference type="ARBA" id="ARBA00022679"/>
    </source>
</evidence>
<dbReference type="InterPro" id="IPR011869">
    <property type="entry name" value="TrmA_MeTrfase"/>
</dbReference>
<dbReference type="HAMAP" id="MF_01011">
    <property type="entry name" value="RNA_methyltr_TrmA"/>
    <property type="match status" value="1"/>
</dbReference>
<dbReference type="NCBIfam" id="TIGR02143">
    <property type="entry name" value="trmA_only"/>
    <property type="match status" value="1"/>
</dbReference>
<dbReference type="PROSITE" id="PS51687">
    <property type="entry name" value="SAM_MT_RNA_M5U"/>
    <property type="match status" value="1"/>
</dbReference>
<keyword evidence="2 5" id="KW-0808">Transferase</keyword>
<dbReference type="PANTHER" id="PTHR47790:SF2">
    <property type="entry name" value="TRNA_TMRNA (URACIL-C(5))-METHYLTRANSFERASE"/>
    <property type="match status" value="1"/>
</dbReference>
<dbReference type="EMBL" id="FPHB01000034">
    <property type="protein sequence ID" value="SFV55373.1"/>
    <property type="molecule type" value="Genomic_DNA"/>
</dbReference>
<dbReference type="FunFam" id="3.40.50.150:FF:000012">
    <property type="entry name" value="tRNA/tmRNA (uracil-C(5))-methyltransferase"/>
    <property type="match status" value="1"/>
</dbReference>
<dbReference type="PANTHER" id="PTHR47790">
    <property type="entry name" value="TRNA/TMRNA (URACIL-C(5))-METHYLTRANSFERASE"/>
    <property type="match status" value="1"/>
</dbReference>
<reference evidence="5" key="1">
    <citation type="submission" date="2016-10" db="EMBL/GenBank/DDBJ databases">
        <authorList>
            <person name="de Groot N.N."/>
        </authorList>
    </citation>
    <scope>NUCLEOTIDE SEQUENCE</scope>
</reference>
<evidence type="ECO:0000256" key="4">
    <source>
        <dbReference type="ARBA" id="ARBA00022694"/>
    </source>
</evidence>
<keyword evidence="4" id="KW-0819">tRNA processing</keyword>
<dbReference type="CDD" id="cd02440">
    <property type="entry name" value="AdoMet_MTases"/>
    <property type="match status" value="1"/>
</dbReference>
<dbReference type="Pfam" id="PF05958">
    <property type="entry name" value="tRNA_U5-meth_tr"/>
    <property type="match status" value="1"/>
</dbReference>
<dbReference type="Gene3D" id="3.40.50.150">
    <property type="entry name" value="Vaccinia Virus protein VP39"/>
    <property type="match status" value="1"/>
</dbReference>
<accession>A0A1W1BPC1</accession>
<dbReference type="FunFam" id="2.40.50.1070:FF:000001">
    <property type="entry name" value="tRNA/tmRNA (uracil-C(5))-methyltransferase"/>
    <property type="match status" value="1"/>
</dbReference>
<dbReference type="InterPro" id="IPR030390">
    <property type="entry name" value="MeTrfase_TrmA_AS"/>
</dbReference>
<keyword evidence="3" id="KW-0949">S-adenosyl-L-methionine</keyword>
<dbReference type="GO" id="GO:0000049">
    <property type="term" value="F:tRNA binding"/>
    <property type="evidence" value="ECO:0007669"/>
    <property type="project" value="TreeGrafter"/>
</dbReference>
<dbReference type="InterPro" id="IPR010280">
    <property type="entry name" value="U5_MeTrfase_fam"/>
</dbReference>
<dbReference type="PROSITE" id="PS01231">
    <property type="entry name" value="TRMA_2"/>
    <property type="match status" value="1"/>
</dbReference>
<name>A0A1W1BPC1_9ZZZZ</name>
<evidence type="ECO:0000256" key="3">
    <source>
        <dbReference type="ARBA" id="ARBA00022691"/>
    </source>
</evidence>
<dbReference type="GO" id="GO:0019843">
    <property type="term" value="F:rRNA binding"/>
    <property type="evidence" value="ECO:0007669"/>
    <property type="project" value="TreeGrafter"/>
</dbReference>
<dbReference type="PROSITE" id="PS01230">
    <property type="entry name" value="TRMA_1"/>
    <property type="match status" value="1"/>
</dbReference>
<evidence type="ECO:0000313" key="5">
    <source>
        <dbReference type="EMBL" id="SFV55373.1"/>
    </source>
</evidence>
<dbReference type="GO" id="GO:0005829">
    <property type="term" value="C:cytosol"/>
    <property type="evidence" value="ECO:0007669"/>
    <property type="project" value="TreeGrafter"/>
</dbReference>
<dbReference type="AlphaFoldDB" id="A0A1W1BPC1"/>
<keyword evidence="1 5" id="KW-0489">Methyltransferase</keyword>
<dbReference type="Gene3D" id="2.40.50.1070">
    <property type="match status" value="1"/>
</dbReference>
<evidence type="ECO:0000256" key="1">
    <source>
        <dbReference type="ARBA" id="ARBA00022603"/>
    </source>
</evidence>
<dbReference type="InterPro" id="IPR030391">
    <property type="entry name" value="MeTrfase_TrmA_CS"/>
</dbReference>
<dbReference type="EC" id="2.1.1.35" evidence="5"/>
<proteinExistence type="inferred from homology"/>
<dbReference type="GO" id="GO:0009451">
    <property type="term" value="P:RNA modification"/>
    <property type="evidence" value="ECO:0007669"/>
    <property type="project" value="UniProtKB-ARBA"/>
</dbReference>
<protein>
    <submittedName>
        <fullName evidence="5">tRNA (Uracil(54)-C5)-methyltransferase</fullName>
        <ecNumber evidence="5">2.1.1.35</ecNumber>
    </submittedName>
</protein>
<organism evidence="5">
    <name type="scientific">hydrothermal vent metagenome</name>
    <dbReference type="NCBI Taxonomy" id="652676"/>
    <lineage>
        <taxon>unclassified sequences</taxon>
        <taxon>metagenomes</taxon>
        <taxon>ecological metagenomes</taxon>
    </lineage>
</organism>
<dbReference type="GO" id="GO:0032259">
    <property type="term" value="P:methylation"/>
    <property type="evidence" value="ECO:0007669"/>
    <property type="project" value="UniProtKB-KW"/>
</dbReference>
<sequence length="368" mass="42870">MECKYFGVCGSCRVYEGGYDAQLALKVEENKKRFAPFYSDEIEIFKSKEDHYRARAEFRIWHSGERIDYAMTSQEKEVVCIDECPQVNEYIAQLMPKLLSSIKSKKIDVKLFGCDFLSTTHGDMVVSLLYHKKLDEEWIERAQKVANELQIDIIGRSRKQKIVIGKDYVIEKLSINGREFAYKHIENSFTQPNPYINQKMIEWTLKGVEEQKDDLLELYCGAGNFTIPFATKFQKVLATEISKSSIAAAKENMQLNGVENIEFVRMSVEEFTDALDGVREFNRMRHIDIKSYNFSSVFVDPPRAGMDEKSCRFVSRFENIIYISCNPQTLLRDIEILSKTHEVQQMALFDQFPYTHHVEMGAKLRRKR</sequence>
<dbReference type="GO" id="GO:0030697">
    <property type="term" value="F:tRNA (uracil(54)-C5)-methyltransferase activity, S-adenosyl methionine-dependent"/>
    <property type="evidence" value="ECO:0007669"/>
    <property type="project" value="UniProtKB-EC"/>
</dbReference>
<gene>
    <name evidence="5" type="ORF">MNB_SM-7-265</name>
</gene>
<dbReference type="InterPro" id="IPR029063">
    <property type="entry name" value="SAM-dependent_MTases_sf"/>
</dbReference>